<feature type="compositionally biased region" description="Basic residues" evidence="1">
    <location>
        <begin position="292"/>
        <end position="301"/>
    </location>
</feature>
<evidence type="ECO:0000313" key="3">
    <source>
        <dbReference type="Proteomes" id="UP001189429"/>
    </source>
</evidence>
<feature type="non-terminal residue" evidence="2">
    <location>
        <position position="1"/>
    </location>
</feature>
<feature type="compositionally biased region" description="Low complexity" evidence="1">
    <location>
        <begin position="243"/>
        <end position="256"/>
    </location>
</feature>
<feature type="region of interest" description="Disordered" evidence="1">
    <location>
        <begin position="151"/>
        <end position="214"/>
    </location>
</feature>
<feature type="region of interest" description="Disordered" evidence="1">
    <location>
        <begin position="276"/>
        <end position="301"/>
    </location>
</feature>
<feature type="compositionally biased region" description="Low complexity" evidence="1">
    <location>
        <begin position="152"/>
        <end position="168"/>
    </location>
</feature>
<feature type="compositionally biased region" description="Basic residues" evidence="1">
    <location>
        <begin position="44"/>
        <end position="56"/>
    </location>
</feature>
<dbReference type="Proteomes" id="UP001189429">
    <property type="component" value="Unassembled WGS sequence"/>
</dbReference>
<sequence>EAGDRPPKKPAARAFPPRREGTSSGRAARSSEACPEAREEAPRATRHKQLRRRRPRGAAAGETSPSDERLRWSDEKTRVSEARGRGDLTPRLTQATGAARCSGDEGARAPAHAGSLCANARAIDPEFCRRSLEFDPSGRARLAQSPVVGWTASGARRGPRPCARGACGQSRAARRVCARAGGSAPEEVRRPRAPTDIGLTARRAKPLQEKGSRCSGGPLGYAVWEAPLRAGGDGGPSARRRASAGSSTAAGRLAGGLPAARAAEAKRLRRIAEVSPICRPRRGRGGGTGVAPRRKRIGDAA</sequence>
<organism evidence="2 3">
    <name type="scientific">Prorocentrum cordatum</name>
    <dbReference type="NCBI Taxonomy" id="2364126"/>
    <lineage>
        <taxon>Eukaryota</taxon>
        <taxon>Sar</taxon>
        <taxon>Alveolata</taxon>
        <taxon>Dinophyceae</taxon>
        <taxon>Prorocentrales</taxon>
        <taxon>Prorocentraceae</taxon>
        <taxon>Prorocentrum</taxon>
    </lineage>
</organism>
<feature type="region of interest" description="Disordered" evidence="1">
    <location>
        <begin position="229"/>
        <end position="256"/>
    </location>
</feature>
<feature type="compositionally biased region" description="Basic and acidic residues" evidence="1">
    <location>
        <begin position="66"/>
        <end position="88"/>
    </location>
</feature>
<keyword evidence="3" id="KW-1185">Reference proteome</keyword>
<accession>A0ABN9QM09</accession>
<gene>
    <name evidence="2" type="ORF">PCOR1329_LOCUS11286</name>
</gene>
<evidence type="ECO:0000313" key="2">
    <source>
        <dbReference type="EMBL" id="CAK0804503.1"/>
    </source>
</evidence>
<evidence type="ECO:0000256" key="1">
    <source>
        <dbReference type="SAM" id="MobiDB-lite"/>
    </source>
</evidence>
<proteinExistence type="predicted"/>
<name>A0ABN9QM09_9DINO</name>
<comment type="caution">
    <text evidence="2">The sequence shown here is derived from an EMBL/GenBank/DDBJ whole genome shotgun (WGS) entry which is preliminary data.</text>
</comment>
<reference evidence="2" key="1">
    <citation type="submission" date="2023-10" db="EMBL/GenBank/DDBJ databases">
        <authorList>
            <person name="Chen Y."/>
            <person name="Shah S."/>
            <person name="Dougan E. K."/>
            <person name="Thang M."/>
            <person name="Chan C."/>
        </authorList>
    </citation>
    <scope>NUCLEOTIDE SEQUENCE [LARGE SCALE GENOMIC DNA]</scope>
</reference>
<protein>
    <submittedName>
        <fullName evidence="2">Uncharacterized protein</fullName>
    </submittedName>
</protein>
<feature type="region of interest" description="Disordered" evidence="1">
    <location>
        <begin position="1"/>
        <end position="110"/>
    </location>
</feature>
<dbReference type="EMBL" id="CAUYUJ010003247">
    <property type="protein sequence ID" value="CAK0804503.1"/>
    <property type="molecule type" value="Genomic_DNA"/>
</dbReference>